<dbReference type="Proteomes" id="UP001499951">
    <property type="component" value="Unassembled WGS sequence"/>
</dbReference>
<dbReference type="RefSeq" id="WP_166937273.1">
    <property type="nucleotide sequence ID" value="NZ_BAAADD010000012.1"/>
</dbReference>
<reference evidence="4" key="1">
    <citation type="journal article" date="2019" name="Int. J. Syst. Evol. Microbiol.">
        <title>The Global Catalogue of Microorganisms (GCM) 10K type strain sequencing project: providing services to taxonomists for standard genome sequencing and annotation.</title>
        <authorList>
            <consortium name="The Broad Institute Genomics Platform"/>
            <consortium name="The Broad Institute Genome Sequencing Center for Infectious Disease"/>
            <person name="Wu L."/>
            <person name="Ma J."/>
        </authorList>
    </citation>
    <scope>NUCLEOTIDE SEQUENCE [LARGE SCALE GENOMIC DNA]</scope>
    <source>
        <strain evidence="4">JCM 15089</strain>
    </source>
</reference>
<sequence>MGWGAVWQAAWTQFGAEPVEVRLLILVAAAFFALMILIGLSHAFRPAAPKVLAPLNVAEPPPLARALTTPPSLEPASKPLPQPFRLRMLALRAAQKSAARTINRQRPPRPRIRRAARPAEIDAPTSPLPPRP</sequence>
<protein>
    <submittedName>
        <fullName evidence="3">Uncharacterized protein</fullName>
    </submittedName>
</protein>
<gene>
    <name evidence="3" type="ORF">GCM10008942_39110</name>
</gene>
<feature type="compositionally biased region" description="Basic residues" evidence="1">
    <location>
        <begin position="106"/>
        <end position="116"/>
    </location>
</feature>
<keyword evidence="2" id="KW-1133">Transmembrane helix</keyword>
<organism evidence="3 4">
    <name type="scientific">Rhizomicrobium electricum</name>
    <dbReference type="NCBI Taxonomy" id="480070"/>
    <lineage>
        <taxon>Bacteria</taxon>
        <taxon>Pseudomonadati</taxon>
        <taxon>Pseudomonadota</taxon>
        <taxon>Alphaproteobacteria</taxon>
        <taxon>Micropepsales</taxon>
        <taxon>Micropepsaceae</taxon>
        <taxon>Rhizomicrobium</taxon>
    </lineage>
</organism>
<feature type="transmembrane region" description="Helical" evidence="2">
    <location>
        <begin position="21"/>
        <end position="40"/>
    </location>
</feature>
<accession>A0ABP3QFU3</accession>
<proteinExistence type="predicted"/>
<evidence type="ECO:0000256" key="1">
    <source>
        <dbReference type="SAM" id="MobiDB-lite"/>
    </source>
</evidence>
<evidence type="ECO:0000313" key="3">
    <source>
        <dbReference type="EMBL" id="GAA0586285.1"/>
    </source>
</evidence>
<evidence type="ECO:0000256" key="2">
    <source>
        <dbReference type="SAM" id="Phobius"/>
    </source>
</evidence>
<evidence type="ECO:0000313" key="4">
    <source>
        <dbReference type="Proteomes" id="UP001499951"/>
    </source>
</evidence>
<name>A0ABP3QFU3_9PROT</name>
<dbReference type="EMBL" id="BAAADD010000012">
    <property type="protein sequence ID" value="GAA0586285.1"/>
    <property type="molecule type" value="Genomic_DNA"/>
</dbReference>
<keyword evidence="2" id="KW-0812">Transmembrane</keyword>
<comment type="caution">
    <text evidence="3">The sequence shown here is derived from an EMBL/GenBank/DDBJ whole genome shotgun (WGS) entry which is preliminary data.</text>
</comment>
<keyword evidence="2" id="KW-0472">Membrane</keyword>
<keyword evidence="4" id="KW-1185">Reference proteome</keyword>
<feature type="region of interest" description="Disordered" evidence="1">
    <location>
        <begin position="96"/>
        <end position="132"/>
    </location>
</feature>